<accession>D4K3D6</accession>
<gene>
    <name evidence="1" type="ORF">FP2_03710</name>
</gene>
<dbReference type="STRING" id="718252.FP2_03710"/>
<evidence type="ECO:0000313" key="1">
    <source>
        <dbReference type="EMBL" id="CBK98029.1"/>
    </source>
</evidence>
<keyword evidence="2" id="KW-1185">Reference proteome</keyword>
<dbReference type="EMBL" id="FP929045">
    <property type="protein sequence ID" value="CBK98029.1"/>
    <property type="molecule type" value="Genomic_DNA"/>
</dbReference>
<organism evidence="1 2">
    <name type="scientific">Faecalibacterium prausnitzii L2-6</name>
    <dbReference type="NCBI Taxonomy" id="718252"/>
    <lineage>
        <taxon>Bacteria</taxon>
        <taxon>Bacillati</taxon>
        <taxon>Bacillota</taxon>
        <taxon>Clostridia</taxon>
        <taxon>Eubacteriales</taxon>
        <taxon>Oscillospiraceae</taxon>
        <taxon>Faecalibacterium</taxon>
    </lineage>
</organism>
<dbReference type="HOGENOM" id="CLU_3289977_0_0_9"/>
<dbReference type="KEGG" id="fpr:FP2_03710"/>
<name>D4K3D6_9FIRM</name>
<reference evidence="1 2" key="1">
    <citation type="submission" date="2010-03" db="EMBL/GenBank/DDBJ databases">
        <title>The genome sequence of Faecalibacterium prausnitzii L2/6.</title>
        <authorList>
            <consortium name="metaHIT consortium -- http://www.metahit.eu/"/>
            <person name="Pajon A."/>
            <person name="Turner K."/>
            <person name="Parkhill J."/>
            <person name="Duncan S."/>
            <person name="Flint H."/>
        </authorList>
    </citation>
    <scope>NUCLEOTIDE SEQUENCE [LARGE SCALE GENOMIC DNA]</scope>
    <source>
        <strain evidence="2">L2-6</strain>
    </source>
</reference>
<dbReference type="PATRIC" id="fig|718252.3.peg.1586"/>
<proteinExistence type="predicted"/>
<dbReference type="AlphaFoldDB" id="D4K3D6"/>
<reference evidence="1 2" key="2">
    <citation type="submission" date="2010-03" db="EMBL/GenBank/DDBJ databases">
        <authorList>
            <person name="Pajon A."/>
        </authorList>
    </citation>
    <scope>NUCLEOTIDE SEQUENCE [LARGE SCALE GENOMIC DNA]</scope>
    <source>
        <strain evidence="2">L2-6</strain>
    </source>
</reference>
<sequence length="40" mass="4655">MSDIRKKVSMLQVMADIKPYIINMIAMITKRFVENVLKKG</sequence>
<dbReference type="Proteomes" id="UP000008804">
    <property type="component" value="Chromosome"/>
</dbReference>
<dbReference type="BioCyc" id="FPRA718252:G1375-304-MONOMER"/>
<evidence type="ECO:0000313" key="2">
    <source>
        <dbReference type="Proteomes" id="UP000008804"/>
    </source>
</evidence>
<protein>
    <submittedName>
        <fullName evidence="1">Uncharacterized protein</fullName>
    </submittedName>
</protein>